<dbReference type="AlphaFoldDB" id="A0A927CY25"/>
<protein>
    <submittedName>
        <fullName evidence="3">ThiF family adenylyltransferase</fullName>
    </submittedName>
</protein>
<dbReference type="PANTHER" id="PTHR10953:SF102">
    <property type="entry name" value="ADENYLYLTRANSFERASE AND SULFURTRANSFERASE MOCS3"/>
    <property type="match status" value="1"/>
</dbReference>
<proteinExistence type="inferred from homology"/>
<keyword evidence="3" id="KW-0548">Nucleotidyltransferase</keyword>
<evidence type="ECO:0000259" key="2">
    <source>
        <dbReference type="Pfam" id="PF00899"/>
    </source>
</evidence>
<dbReference type="Proteomes" id="UP000602076">
    <property type="component" value="Unassembled WGS sequence"/>
</dbReference>
<dbReference type="GO" id="GO:0008641">
    <property type="term" value="F:ubiquitin-like modifier activating enzyme activity"/>
    <property type="evidence" value="ECO:0007669"/>
    <property type="project" value="InterPro"/>
</dbReference>
<evidence type="ECO:0000313" key="4">
    <source>
        <dbReference type="Proteomes" id="UP000602076"/>
    </source>
</evidence>
<organism evidence="3 4">
    <name type="scientific">Peribacillus faecalis</name>
    <dbReference type="NCBI Taxonomy" id="2772559"/>
    <lineage>
        <taxon>Bacteria</taxon>
        <taxon>Bacillati</taxon>
        <taxon>Bacillota</taxon>
        <taxon>Bacilli</taxon>
        <taxon>Bacillales</taxon>
        <taxon>Bacillaceae</taxon>
        <taxon>Peribacillus</taxon>
    </lineage>
</organism>
<dbReference type="GO" id="GO:0016779">
    <property type="term" value="F:nucleotidyltransferase activity"/>
    <property type="evidence" value="ECO:0007669"/>
    <property type="project" value="UniProtKB-KW"/>
</dbReference>
<evidence type="ECO:0000256" key="1">
    <source>
        <dbReference type="ARBA" id="ARBA00009919"/>
    </source>
</evidence>
<dbReference type="InterPro" id="IPR035985">
    <property type="entry name" value="Ubiquitin-activating_enz"/>
</dbReference>
<comment type="similarity">
    <text evidence="1">Belongs to the HesA/MoeB/ThiF family.</text>
</comment>
<name>A0A927CY25_9BACI</name>
<dbReference type="RefSeq" id="WP_190996974.1">
    <property type="nucleotide sequence ID" value="NZ_JACXSI010000006.1"/>
</dbReference>
<reference evidence="3" key="1">
    <citation type="submission" date="2020-09" db="EMBL/GenBank/DDBJ databases">
        <title>Bacillus faecalis sp. nov., a moderately halophilic bacterium isolated from cow faeces.</title>
        <authorList>
            <person name="Jiang L."/>
            <person name="Lee J."/>
        </authorList>
    </citation>
    <scope>NUCLEOTIDE SEQUENCE</scope>
    <source>
        <strain evidence="3">AGMB 02131</strain>
    </source>
</reference>
<gene>
    <name evidence="3" type="ORF">IEO70_03545</name>
</gene>
<evidence type="ECO:0000313" key="3">
    <source>
        <dbReference type="EMBL" id="MBD3107429.1"/>
    </source>
</evidence>
<dbReference type="InterPro" id="IPR045886">
    <property type="entry name" value="ThiF/MoeB/HesA"/>
</dbReference>
<accession>A0A927CY25</accession>
<dbReference type="GO" id="GO:0008146">
    <property type="term" value="F:sulfotransferase activity"/>
    <property type="evidence" value="ECO:0007669"/>
    <property type="project" value="TreeGrafter"/>
</dbReference>
<keyword evidence="3" id="KW-0808">Transferase</keyword>
<sequence length="338" mass="37856">MENRYVKQELCSFIGRDRQEMLKKKRVLIIGAGALGSAGAEMLVRSGVGAVTIIDRDYVEYSNLQRQHLYSESDAEAVLPKAIAAKKRLSEINSEVEVDAHVLDVTASNIEAFIGNVDVILDATDNFDIRFILNDVAQKKGVPFLFGACAGSFGSTFTIMPGKTPCLQCLLKEMPLTGATCDQVGIISPIIQIIASHQVTECLKWLIGDTEALRQTYLTVDLWNNQYLSIRIDKAKKDDCLSCGVQPTYPFLQYETQTKAAVLCGRDTVLLRPAQKQIYPLELIQKRWERLGKVLRNPFLLSCQLEHYRVVLFQDGRVFVHGTSNLQIAKNVYYKMLG</sequence>
<dbReference type="GO" id="GO:0004792">
    <property type="term" value="F:thiosulfate-cyanide sulfurtransferase activity"/>
    <property type="evidence" value="ECO:0007669"/>
    <property type="project" value="TreeGrafter"/>
</dbReference>
<dbReference type="EMBL" id="JACXSI010000006">
    <property type="protein sequence ID" value="MBD3107429.1"/>
    <property type="molecule type" value="Genomic_DNA"/>
</dbReference>
<dbReference type="InterPro" id="IPR000594">
    <property type="entry name" value="ThiF_NAD_FAD-bd"/>
</dbReference>
<dbReference type="CDD" id="cd00757">
    <property type="entry name" value="ThiF_MoeB_HesA_family"/>
    <property type="match status" value="1"/>
</dbReference>
<dbReference type="Pfam" id="PF00899">
    <property type="entry name" value="ThiF"/>
    <property type="match status" value="1"/>
</dbReference>
<dbReference type="GO" id="GO:0005829">
    <property type="term" value="C:cytosol"/>
    <property type="evidence" value="ECO:0007669"/>
    <property type="project" value="TreeGrafter"/>
</dbReference>
<dbReference type="SUPFAM" id="SSF69572">
    <property type="entry name" value="Activating enzymes of the ubiquitin-like proteins"/>
    <property type="match status" value="1"/>
</dbReference>
<comment type="caution">
    <text evidence="3">The sequence shown here is derived from an EMBL/GenBank/DDBJ whole genome shotgun (WGS) entry which is preliminary data.</text>
</comment>
<keyword evidence="4" id="KW-1185">Reference proteome</keyword>
<dbReference type="Gene3D" id="3.40.50.720">
    <property type="entry name" value="NAD(P)-binding Rossmann-like Domain"/>
    <property type="match status" value="1"/>
</dbReference>
<dbReference type="FunFam" id="3.40.50.720:FF:000080">
    <property type="entry name" value="Thiazole biosynthesis adenylyltransferase ThiF"/>
    <property type="match status" value="1"/>
</dbReference>
<dbReference type="PANTHER" id="PTHR10953">
    <property type="entry name" value="UBIQUITIN-ACTIVATING ENZYME E1"/>
    <property type="match status" value="1"/>
</dbReference>
<feature type="domain" description="THIF-type NAD/FAD binding fold" evidence="2">
    <location>
        <begin position="7"/>
        <end position="241"/>
    </location>
</feature>